<reference evidence="7 8" key="1">
    <citation type="submission" date="2018-10" db="EMBL/GenBank/DDBJ databases">
        <title>Isolation from cow dung.</title>
        <authorList>
            <person name="Ling L."/>
        </authorList>
    </citation>
    <scope>NUCLEOTIDE SEQUENCE [LARGE SCALE GENOMIC DNA]</scope>
    <source>
        <strain evidence="7 8">NEAU-LL90</strain>
    </source>
</reference>
<keyword evidence="3 5" id="KW-1133">Transmembrane helix</keyword>
<keyword evidence="4 5" id="KW-0472">Membrane</keyword>
<proteinExistence type="predicted"/>
<dbReference type="EMBL" id="RFFH01000001">
    <property type="protein sequence ID" value="RMI35863.1"/>
    <property type="molecule type" value="Genomic_DNA"/>
</dbReference>
<sequence length="107" mass="10973">MVRPDPATGLAAERTVLAWRRTAVAAMANVVLLLRNAVGADHRAALVVPLVGVVALLTVAVIAVRRSYDLRGPGAHRVTDSRRSVGAVALSVAVVGAAAFLTVASLV</sequence>
<organism evidence="7 8">
    <name type="scientific">Nocardia stercoris</name>
    <dbReference type="NCBI Taxonomy" id="2483361"/>
    <lineage>
        <taxon>Bacteria</taxon>
        <taxon>Bacillati</taxon>
        <taxon>Actinomycetota</taxon>
        <taxon>Actinomycetes</taxon>
        <taxon>Mycobacteriales</taxon>
        <taxon>Nocardiaceae</taxon>
        <taxon>Nocardia</taxon>
    </lineage>
</organism>
<dbReference type="InterPro" id="IPR003807">
    <property type="entry name" value="DUF202"/>
</dbReference>
<accession>A0A3M2LH31</accession>
<keyword evidence="8" id="KW-1185">Reference proteome</keyword>
<evidence type="ECO:0000313" key="8">
    <source>
        <dbReference type="Proteomes" id="UP000279275"/>
    </source>
</evidence>
<keyword evidence="2 5" id="KW-0812">Transmembrane</keyword>
<evidence type="ECO:0000256" key="3">
    <source>
        <dbReference type="ARBA" id="ARBA00022989"/>
    </source>
</evidence>
<dbReference type="Proteomes" id="UP000279275">
    <property type="component" value="Unassembled WGS sequence"/>
</dbReference>
<name>A0A3M2LH31_9NOCA</name>
<evidence type="ECO:0000256" key="1">
    <source>
        <dbReference type="ARBA" id="ARBA00004127"/>
    </source>
</evidence>
<dbReference type="RefSeq" id="WP_122186832.1">
    <property type="nucleotide sequence ID" value="NZ_RFFH01000001.1"/>
</dbReference>
<comment type="subcellular location">
    <subcellularLocation>
        <location evidence="1">Endomembrane system</location>
        <topology evidence="1">Multi-pass membrane protein</topology>
    </subcellularLocation>
</comment>
<evidence type="ECO:0000259" key="6">
    <source>
        <dbReference type="Pfam" id="PF02656"/>
    </source>
</evidence>
<evidence type="ECO:0000313" key="7">
    <source>
        <dbReference type="EMBL" id="RMI35863.1"/>
    </source>
</evidence>
<evidence type="ECO:0000256" key="4">
    <source>
        <dbReference type="ARBA" id="ARBA00023136"/>
    </source>
</evidence>
<feature type="transmembrane region" description="Helical" evidence="5">
    <location>
        <begin position="85"/>
        <end position="106"/>
    </location>
</feature>
<dbReference type="Pfam" id="PF02656">
    <property type="entry name" value="DUF202"/>
    <property type="match status" value="1"/>
</dbReference>
<comment type="caution">
    <text evidence="7">The sequence shown here is derived from an EMBL/GenBank/DDBJ whole genome shotgun (WGS) entry which is preliminary data.</text>
</comment>
<evidence type="ECO:0000256" key="5">
    <source>
        <dbReference type="SAM" id="Phobius"/>
    </source>
</evidence>
<dbReference type="GO" id="GO:0012505">
    <property type="term" value="C:endomembrane system"/>
    <property type="evidence" value="ECO:0007669"/>
    <property type="project" value="UniProtKB-SubCell"/>
</dbReference>
<feature type="domain" description="DUF202" evidence="6">
    <location>
        <begin position="8"/>
        <end position="66"/>
    </location>
</feature>
<evidence type="ECO:0000256" key="2">
    <source>
        <dbReference type="ARBA" id="ARBA00022692"/>
    </source>
</evidence>
<gene>
    <name evidence="7" type="ORF">EBN03_04965</name>
</gene>
<dbReference type="AlphaFoldDB" id="A0A3M2LH31"/>
<feature type="transmembrane region" description="Helical" evidence="5">
    <location>
        <begin position="44"/>
        <end position="64"/>
    </location>
</feature>
<protein>
    <submittedName>
        <fullName evidence="7">DUF202 domain-containing protein</fullName>
    </submittedName>
</protein>